<proteinExistence type="predicted"/>
<dbReference type="OrthoDB" id="4357582at2759"/>
<organism evidence="1 2">
    <name type="scientific">Beauveria brongniartii RCEF 3172</name>
    <dbReference type="NCBI Taxonomy" id="1081107"/>
    <lineage>
        <taxon>Eukaryota</taxon>
        <taxon>Fungi</taxon>
        <taxon>Dikarya</taxon>
        <taxon>Ascomycota</taxon>
        <taxon>Pezizomycotina</taxon>
        <taxon>Sordariomycetes</taxon>
        <taxon>Hypocreomycetidae</taxon>
        <taxon>Hypocreales</taxon>
        <taxon>Cordycipitaceae</taxon>
        <taxon>Beauveria</taxon>
        <taxon>Beauveria brongniartii</taxon>
    </lineage>
</organism>
<evidence type="ECO:0000313" key="2">
    <source>
        <dbReference type="Proteomes" id="UP000076863"/>
    </source>
</evidence>
<sequence length="128" mass="15053">MGRADRRKDYDSLYQQAVQDGRLCPDRKDVDALFDYRPLSGRSPKLYKEILSPWEAYVRNNPHDTDPHDIETLKHFIKFLALTMRGHQEEDNPENRQLTVCEAWRADSFPATIGHIVMNPLFNIKWLP</sequence>
<dbReference type="AlphaFoldDB" id="A0A166RWU5"/>
<evidence type="ECO:0000313" key="1">
    <source>
        <dbReference type="EMBL" id="OAA34645.1"/>
    </source>
</evidence>
<dbReference type="Proteomes" id="UP000076863">
    <property type="component" value="Unassembled WGS sequence"/>
</dbReference>
<accession>A0A166RWU5</accession>
<gene>
    <name evidence="1" type="ORF">BBO_09091</name>
</gene>
<reference evidence="1 2" key="1">
    <citation type="journal article" date="2016" name="Genome Biol. Evol.">
        <title>Divergent and convergent evolution of fungal pathogenicity.</title>
        <authorList>
            <person name="Shang Y."/>
            <person name="Xiao G."/>
            <person name="Zheng P."/>
            <person name="Cen K."/>
            <person name="Zhan S."/>
            <person name="Wang C."/>
        </authorList>
    </citation>
    <scope>NUCLEOTIDE SEQUENCE [LARGE SCALE GENOMIC DNA]</scope>
    <source>
        <strain evidence="1 2">RCEF 3172</strain>
    </source>
</reference>
<dbReference type="EMBL" id="AZHA01000050">
    <property type="protein sequence ID" value="OAA34645.1"/>
    <property type="molecule type" value="Genomic_DNA"/>
</dbReference>
<name>A0A166RWU5_9HYPO</name>
<keyword evidence="2" id="KW-1185">Reference proteome</keyword>
<protein>
    <submittedName>
        <fullName evidence="1">Carbonic anhydrase 2</fullName>
    </submittedName>
</protein>
<comment type="caution">
    <text evidence="1">The sequence shown here is derived from an EMBL/GenBank/DDBJ whole genome shotgun (WGS) entry which is preliminary data.</text>
</comment>